<dbReference type="RefSeq" id="WP_315643249.1">
    <property type="nucleotide sequence ID" value="NZ_JARUHM010000003.1"/>
</dbReference>
<evidence type="ECO:0000313" key="5">
    <source>
        <dbReference type="Proteomes" id="UP001265983"/>
    </source>
</evidence>
<feature type="coiled-coil region" evidence="1">
    <location>
        <begin position="92"/>
        <end position="119"/>
    </location>
</feature>
<keyword evidence="2" id="KW-0472">Membrane</keyword>
<feature type="transmembrane region" description="Helical" evidence="2">
    <location>
        <begin position="129"/>
        <end position="153"/>
    </location>
</feature>
<keyword evidence="2" id="KW-1133">Transmembrane helix</keyword>
<keyword evidence="1" id="KW-0175">Coiled coil</keyword>
<proteinExistence type="predicted"/>
<sequence>MNRTKLIATIVACSLSVGSLAVVSPVANAVGVQCPAKSYGPSEDGLKLTKIEQQICDIRAKRDDVEEKWKTSPESEDKKKLGRQILELANQDEALDREAGKLREKLEKAESEQSSENQLDLMGEGFPTAGFVGVILGLLAMGGLIAAIANNFLNIQGAVSNFVSSARGALS</sequence>
<evidence type="ECO:0000313" key="4">
    <source>
        <dbReference type="EMBL" id="MDT9410117.1"/>
    </source>
</evidence>
<keyword evidence="2" id="KW-0812">Transmembrane</keyword>
<protein>
    <recommendedName>
        <fullName evidence="6">Secreted protein</fullName>
    </recommendedName>
</protein>
<keyword evidence="3" id="KW-0732">Signal</keyword>
<evidence type="ECO:0000256" key="3">
    <source>
        <dbReference type="SAM" id="SignalP"/>
    </source>
</evidence>
<dbReference type="EMBL" id="JARUHM010000003">
    <property type="protein sequence ID" value="MDT9410117.1"/>
    <property type="molecule type" value="Genomic_DNA"/>
</dbReference>
<evidence type="ECO:0000256" key="2">
    <source>
        <dbReference type="SAM" id="Phobius"/>
    </source>
</evidence>
<evidence type="ECO:0008006" key="6">
    <source>
        <dbReference type="Google" id="ProtNLM"/>
    </source>
</evidence>
<evidence type="ECO:0000256" key="1">
    <source>
        <dbReference type="SAM" id="Coils"/>
    </source>
</evidence>
<feature type="signal peptide" evidence="3">
    <location>
        <begin position="1"/>
        <end position="21"/>
    </location>
</feature>
<reference evidence="4 5" key="1">
    <citation type="submission" date="2023-03" db="EMBL/GenBank/DDBJ databases">
        <title>Whole genome sequence of the first Corynebacterium rouxii strains isolated in Brazil: a recent member of Corynebacterium diphtheriae complex.</title>
        <authorList>
            <person name="Vieira V."/>
            <person name="Ramos J.N."/>
            <person name="Araujo M.R.B."/>
            <person name="Baio P.V."/>
            <person name="Sant'Anna L.O."/>
            <person name="Veras J.F.C."/>
            <person name="Vieira E.M.D."/>
            <person name="Sousa M.A.B."/>
            <person name="Camargo C.H."/>
            <person name="Sacchi C.T."/>
            <person name="Campos K.R."/>
            <person name="Santos M.B.N."/>
            <person name="Bokermann S."/>
            <person name="Alvim L.B."/>
            <person name="Santos L.S."/>
            <person name="Mattos-Guaraldi A.L."/>
        </authorList>
    </citation>
    <scope>NUCLEOTIDE SEQUENCE [LARGE SCALE GENOMIC DNA]</scope>
    <source>
        <strain evidence="4 5">70862</strain>
    </source>
</reference>
<keyword evidence="5" id="KW-1185">Reference proteome</keyword>
<dbReference type="Proteomes" id="UP001265983">
    <property type="component" value="Unassembled WGS sequence"/>
</dbReference>
<gene>
    <name evidence="4" type="ORF">P8T80_01715</name>
</gene>
<accession>A0ABU3PJW2</accession>
<comment type="caution">
    <text evidence="4">The sequence shown here is derived from an EMBL/GenBank/DDBJ whole genome shotgun (WGS) entry which is preliminary data.</text>
</comment>
<organism evidence="4 5">
    <name type="scientific">Corynebacterium rouxii</name>
    <dbReference type="NCBI Taxonomy" id="2719119"/>
    <lineage>
        <taxon>Bacteria</taxon>
        <taxon>Bacillati</taxon>
        <taxon>Actinomycetota</taxon>
        <taxon>Actinomycetes</taxon>
        <taxon>Mycobacteriales</taxon>
        <taxon>Corynebacteriaceae</taxon>
        <taxon>Corynebacterium</taxon>
    </lineage>
</organism>
<feature type="chain" id="PRO_5045253491" description="Secreted protein" evidence="3">
    <location>
        <begin position="22"/>
        <end position="171"/>
    </location>
</feature>
<name>A0ABU3PJW2_9CORY</name>